<evidence type="ECO:0000313" key="2">
    <source>
        <dbReference type="Proteomes" id="UP000603352"/>
    </source>
</evidence>
<gene>
    <name evidence="1" type="ORF">GCM10011505_08560</name>
</gene>
<protein>
    <recommendedName>
        <fullName evidence="3">GNAT family N-acetyltransferase</fullName>
    </recommendedName>
</protein>
<dbReference type="Proteomes" id="UP000603352">
    <property type="component" value="Unassembled WGS sequence"/>
</dbReference>
<dbReference type="InterPro" id="IPR007434">
    <property type="entry name" value="FemAB-like"/>
</dbReference>
<dbReference type="PANTHER" id="PTHR47017">
    <property type="entry name" value="ACYL-COA"/>
    <property type="match status" value="1"/>
</dbReference>
<dbReference type="PANTHER" id="PTHR47017:SF1">
    <property type="entry name" value="ACYL-COA"/>
    <property type="match status" value="1"/>
</dbReference>
<dbReference type="RefSeq" id="WP_188575260.1">
    <property type="nucleotide sequence ID" value="NZ_BMDZ01000006.1"/>
</dbReference>
<proteinExistence type="predicted"/>
<dbReference type="Pfam" id="PF04339">
    <property type="entry name" value="FemAB_like"/>
    <property type="match status" value="1"/>
</dbReference>
<dbReference type="InterPro" id="IPR016181">
    <property type="entry name" value="Acyl_CoA_acyltransferase"/>
</dbReference>
<evidence type="ECO:0000313" key="1">
    <source>
        <dbReference type="EMBL" id="GGB29510.1"/>
    </source>
</evidence>
<reference evidence="2" key="1">
    <citation type="journal article" date="2019" name="Int. J. Syst. Evol. Microbiol.">
        <title>The Global Catalogue of Microorganisms (GCM) 10K type strain sequencing project: providing services to taxonomists for standard genome sequencing and annotation.</title>
        <authorList>
            <consortium name="The Broad Institute Genomics Platform"/>
            <consortium name="The Broad Institute Genome Sequencing Center for Infectious Disease"/>
            <person name="Wu L."/>
            <person name="Ma J."/>
        </authorList>
    </citation>
    <scope>NUCLEOTIDE SEQUENCE [LARGE SCALE GENOMIC DNA]</scope>
    <source>
        <strain evidence="2">CGMCC 1.10188</strain>
    </source>
</reference>
<name>A0ABQ1IC29_9PROT</name>
<evidence type="ECO:0008006" key="3">
    <source>
        <dbReference type="Google" id="ProtNLM"/>
    </source>
</evidence>
<organism evidence="1 2">
    <name type="scientific">Tistrella bauzanensis</name>
    <dbReference type="NCBI Taxonomy" id="657419"/>
    <lineage>
        <taxon>Bacteria</taxon>
        <taxon>Pseudomonadati</taxon>
        <taxon>Pseudomonadota</taxon>
        <taxon>Alphaproteobacteria</taxon>
        <taxon>Geminicoccales</taxon>
        <taxon>Geminicoccaceae</taxon>
        <taxon>Tistrella</taxon>
    </lineage>
</organism>
<dbReference type="EMBL" id="BMDZ01000006">
    <property type="protein sequence ID" value="GGB29510.1"/>
    <property type="molecule type" value="Genomic_DNA"/>
</dbReference>
<dbReference type="SUPFAM" id="SSF55729">
    <property type="entry name" value="Acyl-CoA N-acyltransferases (Nat)"/>
    <property type="match status" value="1"/>
</dbReference>
<sequence>MTEQDTRLTLTTAGSMAEIDPAAWDTLAGPGNPFLAHAFLDALEQSGSVSEQTGWLPRHLILSTATGRLVGAVPLYLKAHSWGEYVFDHSWARAYEQAGGAYYPKLQAAVPFTPVPGPRLLAGDGPDAPAIRRALADGLVAVAETLEVSGVHATFVADHDMPPLAMAGFMERHDVQFHWHNRGYGSFNDFLAGLAARKRKTIRKERQKVADSGLRFRALSGADITAEAWDAFHRFYHATVDRKWGEAYLTRDFFDRLGQMMAERVVLIMAYDGDRPVAGALNLIGDDALYGRNWGAVVDLPFLHFETCYYQAIDVAIERGLARVEAGAQGGHKLLRGYEPVTTRSAHWIADPRLARAVKGFLDQERAAVDAETEALADHLPFRRDDPA</sequence>
<dbReference type="Gene3D" id="3.40.630.30">
    <property type="match status" value="1"/>
</dbReference>
<keyword evidence="2" id="KW-1185">Reference proteome</keyword>
<comment type="caution">
    <text evidence="1">The sequence shown here is derived from an EMBL/GenBank/DDBJ whole genome shotgun (WGS) entry which is preliminary data.</text>
</comment>
<accession>A0ABQ1IC29</accession>